<organism evidence="2 3">
    <name type="scientific">Shinella granuli</name>
    <dbReference type="NCBI Taxonomy" id="323621"/>
    <lineage>
        <taxon>Bacteria</taxon>
        <taxon>Pseudomonadati</taxon>
        <taxon>Pseudomonadota</taxon>
        <taxon>Alphaproteobacteria</taxon>
        <taxon>Hyphomicrobiales</taxon>
        <taxon>Rhizobiaceae</taxon>
        <taxon>Shinella</taxon>
    </lineage>
</organism>
<name>A0A4R2D451_SHIGR</name>
<gene>
    <name evidence="2" type="ORF">EV665_105216</name>
</gene>
<dbReference type="InterPro" id="IPR032466">
    <property type="entry name" value="Metal_Hydrolase"/>
</dbReference>
<protein>
    <submittedName>
        <fullName evidence="2">Putative TIM-barrel fold metal-dependent hydrolase</fullName>
    </submittedName>
</protein>
<feature type="domain" description="Amidohydrolase-related" evidence="1">
    <location>
        <begin position="9"/>
        <end position="250"/>
    </location>
</feature>
<dbReference type="InterPro" id="IPR006680">
    <property type="entry name" value="Amidohydro-rel"/>
</dbReference>
<evidence type="ECO:0000259" key="1">
    <source>
        <dbReference type="Pfam" id="PF04909"/>
    </source>
</evidence>
<dbReference type="SUPFAM" id="SSF51556">
    <property type="entry name" value="Metallo-dependent hydrolases"/>
    <property type="match status" value="1"/>
</dbReference>
<accession>A0A4R2D451</accession>
<sequence length="304" mass="32353">MAADSMSLDGHVHFFTASDLAAVAGQLPYALPAPHSLSDYLAELSKAGTVPRLLNNVHLSILPDSSNVFASFEEMEALRAQWPERYGDIRLVGTIKADPAYATAERLSHPQVAGIRIVLHDAPPESIPDQAYRGDAWAALLARLRADQHVHVYAKEAETNLKVLRQLPDHVRVVIDHLGTCHVERGAAEPSYRALLDEAGRRGNVWFKGPGYRTSTTVGAVVPFVAAIVAAVGADRVLLSASDAPHVGGDSQGLGFASHFNTMSAFAFCEAVASAAGAVTGIPARRLLSAAADDLFPVQQKAKP</sequence>
<evidence type="ECO:0000313" key="2">
    <source>
        <dbReference type="EMBL" id="TCN46129.1"/>
    </source>
</evidence>
<dbReference type="InterPro" id="IPR052358">
    <property type="entry name" value="Aro_Compnd_Degr_Hydrolases"/>
</dbReference>
<keyword evidence="2" id="KW-0378">Hydrolase</keyword>
<dbReference type="Gene3D" id="3.20.20.140">
    <property type="entry name" value="Metal-dependent hydrolases"/>
    <property type="match status" value="1"/>
</dbReference>
<dbReference type="Proteomes" id="UP000295351">
    <property type="component" value="Unassembled WGS sequence"/>
</dbReference>
<evidence type="ECO:0000313" key="3">
    <source>
        <dbReference type="Proteomes" id="UP000295351"/>
    </source>
</evidence>
<dbReference type="EMBL" id="SLVX01000005">
    <property type="protein sequence ID" value="TCN46129.1"/>
    <property type="molecule type" value="Genomic_DNA"/>
</dbReference>
<dbReference type="RefSeq" id="WP_133034149.1">
    <property type="nucleotide sequence ID" value="NZ_BAABEI010000002.1"/>
</dbReference>
<proteinExistence type="predicted"/>
<dbReference type="AlphaFoldDB" id="A0A4R2D451"/>
<dbReference type="PANTHER" id="PTHR35563:SF2">
    <property type="entry name" value="BARREL METAL-DEPENDENT HYDROLASE, PUTATIVE (AFU_ORTHOLOGUE AFUA_1G16240)-RELATED"/>
    <property type="match status" value="1"/>
</dbReference>
<dbReference type="PANTHER" id="PTHR35563">
    <property type="entry name" value="BARREL METAL-DEPENDENT HYDROLASE, PUTATIVE (AFU_ORTHOLOGUE AFUA_1G16240)-RELATED"/>
    <property type="match status" value="1"/>
</dbReference>
<comment type="caution">
    <text evidence="2">The sequence shown here is derived from an EMBL/GenBank/DDBJ whole genome shotgun (WGS) entry which is preliminary data.</text>
</comment>
<keyword evidence="3" id="KW-1185">Reference proteome</keyword>
<reference evidence="2 3" key="1">
    <citation type="submission" date="2019-03" db="EMBL/GenBank/DDBJ databases">
        <title>Genomic Encyclopedia of Type Strains, Phase IV (KMG-IV): sequencing the most valuable type-strain genomes for metagenomic binning, comparative biology and taxonomic classification.</title>
        <authorList>
            <person name="Goeker M."/>
        </authorList>
    </citation>
    <scope>NUCLEOTIDE SEQUENCE [LARGE SCALE GENOMIC DNA]</scope>
    <source>
        <strain evidence="2 3">DSM 18401</strain>
    </source>
</reference>
<dbReference type="GO" id="GO:0016787">
    <property type="term" value="F:hydrolase activity"/>
    <property type="evidence" value="ECO:0007669"/>
    <property type="project" value="UniProtKB-KW"/>
</dbReference>
<dbReference type="Pfam" id="PF04909">
    <property type="entry name" value="Amidohydro_2"/>
    <property type="match status" value="1"/>
</dbReference>